<dbReference type="GO" id="GO:0003700">
    <property type="term" value="F:DNA-binding transcription factor activity"/>
    <property type="evidence" value="ECO:0007669"/>
    <property type="project" value="InterPro"/>
</dbReference>
<dbReference type="GO" id="GO:1900376">
    <property type="term" value="P:regulation of secondary metabolite biosynthetic process"/>
    <property type="evidence" value="ECO:0007669"/>
    <property type="project" value="TreeGrafter"/>
</dbReference>
<dbReference type="GO" id="GO:0008270">
    <property type="term" value="F:zinc ion binding"/>
    <property type="evidence" value="ECO:0007669"/>
    <property type="project" value="TreeGrafter"/>
</dbReference>
<evidence type="ECO:0000256" key="5">
    <source>
        <dbReference type="ARBA" id="ARBA00023125"/>
    </source>
</evidence>
<keyword evidence="10" id="KW-1185">Reference proteome</keyword>
<keyword evidence="6" id="KW-0804">Transcription</keyword>
<keyword evidence="2" id="KW-0678">Repressor</keyword>
<comment type="cofactor">
    <cofactor evidence="7">
        <name>Zn(2+)</name>
        <dbReference type="ChEBI" id="CHEBI:29105"/>
    </cofactor>
    <text evidence="7">Binds 1 zinc ion per subunit.</text>
</comment>
<dbReference type="GO" id="GO:0045892">
    <property type="term" value="P:negative regulation of DNA-templated transcription"/>
    <property type="evidence" value="ECO:0007669"/>
    <property type="project" value="TreeGrafter"/>
</dbReference>
<feature type="binding site" evidence="7">
    <location>
        <position position="96"/>
    </location>
    <ligand>
        <name>Zn(2+)</name>
        <dbReference type="ChEBI" id="CHEBI:29105"/>
    </ligand>
</feature>
<protein>
    <submittedName>
        <fullName evidence="9">Transcriptional repressor</fullName>
    </submittedName>
</protein>
<feature type="binding site" evidence="7">
    <location>
        <position position="99"/>
    </location>
    <ligand>
        <name>Zn(2+)</name>
        <dbReference type="ChEBI" id="CHEBI:29105"/>
    </ligand>
</feature>
<dbReference type="SUPFAM" id="SSF46785">
    <property type="entry name" value="Winged helix' DNA-binding domain"/>
    <property type="match status" value="1"/>
</dbReference>
<dbReference type="Proteomes" id="UP000662088">
    <property type="component" value="Unassembled WGS sequence"/>
</dbReference>
<dbReference type="InterPro" id="IPR036388">
    <property type="entry name" value="WH-like_DNA-bd_sf"/>
</dbReference>
<comment type="similarity">
    <text evidence="1">Belongs to the Fur family.</text>
</comment>
<evidence type="ECO:0000313" key="10">
    <source>
        <dbReference type="Proteomes" id="UP000662088"/>
    </source>
</evidence>
<dbReference type="Pfam" id="PF01475">
    <property type="entry name" value="FUR"/>
    <property type="match status" value="1"/>
</dbReference>
<dbReference type="InterPro" id="IPR002481">
    <property type="entry name" value="FUR"/>
</dbReference>
<feature type="binding site" evidence="8">
    <location>
        <position position="128"/>
    </location>
    <ligand>
        <name>Fe cation</name>
        <dbReference type="ChEBI" id="CHEBI:24875"/>
    </ligand>
</feature>
<evidence type="ECO:0000256" key="8">
    <source>
        <dbReference type="PIRSR" id="PIRSR602481-2"/>
    </source>
</evidence>
<reference evidence="9" key="1">
    <citation type="submission" date="2020-08" db="EMBL/GenBank/DDBJ databases">
        <title>Genome public.</title>
        <authorList>
            <person name="Liu C."/>
            <person name="Sun Q."/>
        </authorList>
    </citation>
    <scope>NUCLEOTIDE SEQUENCE</scope>
    <source>
        <strain evidence="9">NSJ-42</strain>
    </source>
</reference>
<name>A0A8I0A763_9CLOT</name>
<dbReference type="InterPro" id="IPR043135">
    <property type="entry name" value="Fur_C"/>
</dbReference>
<dbReference type="PANTHER" id="PTHR33202:SF7">
    <property type="entry name" value="FERRIC UPTAKE REGULATION PROTEIN"/>
    <property type="match status" value="1"/>
</dbReference>
<keyword evidence="4" id="KW-0805">Transcription regulation</keyword>
<dbReference type="EMBL" id="JACOOQ010000003">
    <property type="protein sequence ID" value="MBC5639407.1"/>
    <property type="molecule type" value="Genomic_DNA"/>
</dbReference>
<accession>A0A8I0A763</accession>
<dbReference type="GO" id="GO:0000976">
    <property type="term" value="F:transcription cis-regulatory region binding"/>
    <property type="evidence" value="ECO:0007669"/>
    <property type="project" value="TreeGrafter"/>
</dbReference>
<keyword evidence="8" id="KW-0408">Iron</keyword>
<evidence type="ECO:0000256" key="1">
    <source>
        <dbReference type="ARBA" id="ARBA00007957"/>
    </source>
</evidence>
<dbReference type="InterPro" id="IPR036390">
    <property type="entry name" value="WH_DNA-bd_sf"/>
</dbReference>
<dbReference type="PANTHER" id="PTHR33202">
    <property type="entry name" value="ZINC UPTAKE REGULATION PROTEIN"/>
    <property type="match status" value="1"/>
</dbReference>
<evidence type="ECO:0000313" key="9">
    <source>
        <dbReference type="EMBL" id="MBC5639407.1"/>
    </source>
</evidence>
<evidence type="ECO:0000256" key="2">
    <source>
        <dbReference type="ARBA" id="ARBA00022491"/>
    </source>
</evidence>
<comment type="cofactor">
    <cofactor evidence="8">
        <name>Mn(2+)</name>
        <dbReference type="ChEBI" id="CHEBI:29035"/>
    </cofactor>
    <cofactor evidence="8">
        <name>Fe(2+)</name>
        <dbReference type="ChEBI" id="CHEBI:29033"/>
    </cofactor>
    <text evidence="8">Binds 1 Mn(2+) or Fe(2+) ion per subunit.</text>
</comment>
<keyword evidence="3 7" id="KW-0862">Zinc</keyword>
<feature type="binding site" evidence="8">
    <location>
        <position position="90"/>
    </location>
    <ligand>
        <name>Fe cation</name>
        <dbReference type="ChEBI" id="CHEBI:24875"/>
    </ligand>
</feature>
<keyword evidence="5" id="KW-0238">DNA-binding</keyword>
<dbReference type="Gene3D" id="1.10.10.10">
    <property type="entry name" value="Winged helix-like DNA-binding domain superfamily/Winged helix DNA-binding domain"/>
    <property type="match status" value="1"/>
</dbReference>
<dbReference type="CDD" id="cd07153">
    <property type="entry name" value="Fur_like"/>
    <property type="match status" value="1"/>
</dbReference>
<evidence type="ECO:0000256" key="6">
    <source>
        <dbReference type="ARBA" id="ARBA00023163"/>
    </source>
</evidence>
<evidence type="ECO:0000256" key="7">
    <source>
        <dbReference type="PIRSR" id="PIRSR602481-1"/>
    </source>
</evidence>
<proteinExistence type="inferred from homology"/>
<feature type="binding site" evidence="7">
    <location>
        <position position="139"/>
    </location>
    <ligand>
        <name>Zn(2+)</name>
        <dbReference type="ChEBI" id="CHEBI:29105"/>
    </ligand>
</feature>
<dbReference type="Gene3D" id="3.30.1490.190">
    <property type="match status" value="1"/>
</dbReference>
<feature type="binding site" evidence="7">
    <location>
        <position position="136"/>
    </location>
    <ligand>
        <name>Zn(2+)</name>
        <dbReference type="ChEBI" id="CHEBI:29105"/>
    </ligand>
</feature>
<keyword evidence="7" id="KW-0479">Metal-binding</keyword>
<dbReference type="AlphaFoldDB" id="A0A8I0A763"/>
<evidence type="ECO:0000256" key="4">
    <source>
        <dbReference type="ARBA" id="ARBA00023015"/>
    </source>
</evidence>
<evidence type="ECO:0000256" key="3">
    <source>
        <dbReference type="ARBA" id="ARBA00022833"/>
    </source>
</evidence>
<organism evidence="9 10">
    <name type="scientific">Clostridium lentum</name>
    <dbReference type="NCBI Taxonomy" id="2763037"/>
    <lineage>
        <taxon>Bacteria</taxon>
        <taxon>Bacillati</taxon>
        <taxon>Bacillota</taxon>
        <taxon>Clostridia</taxon>
        <taxon>Eubacteriales</taxon>
        <taxon>Clostridiaceae</taxon>
        <taxon>Clostridium</taxon>
    </lineage>
</organism>
<dbReference type="RefSeq" id="WP_022211642.1">
    <property type="nucleotide sequence ID" value="NZ_JACOOQ010000003.1"/>
</dbReference>
<gene>
    <name evidence="9" type="ORF">H8R92_02980</name>
</gene>
<comment type="caution">
    <text evidence="9">The sequence shown here is derived from an EMBL/GenBank/DDBJ whole genome shotgun (WGS) entry which is preliminary data.</text>
</comment>
<sequence length="148" mass="17199">MQTKTDFTTALKKKGLKVTKHRNSLLEVLEIENQPLTAEDIFLKLKEQGISINLSSVYRILDTLADNNLIIKYVLGDTNKTFYEINTLKHKHHLVCTSCKKIFPLENCPLSKYESELEDNLDFEITGHKLEIYGICKECRKHKKSHYD</sequence>